<feature type="compositionally biased region" description="Low complexity" evidence="8">
    <location>
        <begin position="361"/>
        <end position="377"/>
    </location>
</feature>
<evidence type="ECO:0000313" key="10">
    <source>
        <dbReference type="Proteomes" id="UP000836404"/>
    </source>
</evidence>
<feature type="transmembrane region" description="Helical" evidence="7">
    <location>
        <begin position="198"/>
        <end position="218"/>
    </location>
</feature>
<evidence type="ECO:0000256" key="3">
    <source>
        <dbReference type="ARBA" id="ARBA00022692"/>
    </source>
</evidence>
<reference evidence="9 10" key="1">
    <citation type="submission" date="2020-10" db="EMBL/GenBank/DDBJ databases">
        <authorList>
            <person name="Sedaghatjoo S."/>
        </authorList>
    </citation>
    <scope>NUCLEOTIDE SEQUENCE [LARGE SCALE GENOMIC DNA]</scope>
    <source>
        <strain evidence="9 10">LLFL</strain>
    </source>
</reference>
<dbReference type="GO" id="GO:0016788">
    <property type="term" value="F:hydrolase activity, acting on ester bonds"/>
    <property type="evidence" value="ECO:0007669"/>
    <property type="project" value="TreeGrafter"/>
</dbReference>
<keyword evidence="2 7" id="KW-0337">GPI-anchor biosynthesis</keyword>
<accession>A0A9N8M1Q1</accession>
<evidence type="ECO:0000256" key="5">
    <source>
        <dbReference type="ARBA" id="ARBA00022989"/>
    </source>
</evidence>
<evidence type="ECO:0000256" key="2">
    <source>
        <dbReference type="ARBA" id="ARBA00022502"/>
    </source>
</evidence>
<evidence type="ECO:0000256" key="8">
    <source>
        <dbReference type="SAM" id="MobiDB-lite"/>
    </source>
</evidence>
<evidence type="ECO:0000313" key="9">
    <source>
        <dbReference type="EMBL" id="CAD6940292.1"/>
    </source>
</evidence>
<keyword evidence="4 7" id="KW-0732">Signal</keyword>
<dbReference type="PANTHER" id="PTHR13148">
    <property type="entry name" value="PER1-RELATED"/>
    <property type="match status" value="1"/>
</dbReference>
<feature type="region of interest" description="Disordered" evidence="8">
    <location>
        <begin position="361"/>
        <end position="384"/>
    </location>
</feature>
<keyword evidence="3 7" id="KW-0812">Transmembrane</keyword>
<comment type="function">
    <text evidence="7">Involved in the lipid remodeling steps of GPI-anchor maturation.</text>
</comment>
<comment type="caution">
    <text evidence="7">Lacks conserved residue(s) required for the propagation of feature annotation.</text>
</comment>
<name>A0A9N8M1Q1_9BASI</name>
<keyword evidence="10" id="KW-1185">Reference proteome</keyword>
<keyword evidence="5 7" id="KW-1133">Transmembrane helix</keyword>
<feature type="non-terminal residue" evidence="9">
    <location>
        <position position="384"/>
    </location>
</feature>
<comment type="similarity">
    <text evidence="7">Belongs to the PGAP3 family.</text>
</comment>
<dbReference type="Proteomes" id="UP000836404">
    <property type="component" value="Unassembled WGS sequence"/>
</dbReference>
<feature type="transmembrane region" description="Helical" evidence="7">
    <location>
        <begin position="230"/>
        <end position="249"/>
    </location>
</feature>
<evidence type="ECO:0000256" key="6">
    <source>
        <dbReference type="ARBA" id="ARBA00023136"/>
    </source>
</evidence>
<dbReference type="Pfam" id="PF04080">
    <property type="entry name" value="Per1"/>
    <property type="match status" value="1"/>
</dbReference>
<dbReference type="GO" id="GO:0005789">
    <property type="term" value="C:endoplasmic reticulum membrane"/>
    <property type="evidence" value="ECO:0007669"/>
    <property type="project" value="UniProtKB-SubCell"/>
</dbReference>
<evidence type="ECO:0000256" key="7">
    <source>
        <dbReference type="RuleBase" id="RU365066"/>
    </source>
</evidence>
<evidence type="ECO:0000256" key="4">
    <source>
        <dbReference type="ARBA" id="ARBA00022729"/>
    </source>
</evidence>
<evidence type="ECO:0000256" key="1">
    <source>
        <dbReference type="ARBA" id="ARBA00004127"/>
    </source>
</evidence>
<organism evidence="9 10">
    <name type="scientific">Tilletia laevis</name>
    <dbReference type="NCBI Taxonomy" id="157183"/>
    <lineage>
        <taxon>Eukaryota</taxon>
        <taxon>Fungi</taxon>
        <taxon>Dikarya</taxon>
        <taxon>Basidiomycota</taxon>
        <taxon>Ustilaginomycotina</taxon>
        <taxon>Exobasidiomycetes</taxon>
        <taxon>Tilletiales</taxon>
        <taxon>Tilletiaceae</taxon>
        <taxon>Tilletia</taxon>
    </lineage>
</organism>
<dbReference type="EMBL" id="CAJHJF010004070">
    <property type="protein sequence ID" value="CAD6940292.1"/>
    <property type="molecule type" value="Genomic_DNA"/>
</dbReference>
<dbReference type="PANTHER" id="PTHR13148:SF0">
    <property type="entry name" value="POST-GPI ATTACHMENT TO PROTEINS FACTOR 3"/>
    <property type="match status" value="1"/>
</dbReference>
<keyword evidence="7" id="KW-0256">Endoplasmic reticulum</keyword>
<feature type="chain" id="PRO_5040538614" description="Post-GPI attachment to proteins factor 3" evidence="7">
    <location>
        <begin position="22"/>
        <end position="384"/>
    </location>
</feature>
<dbReference type="GO" id="GO:0006506">
    <property type="term" value="P:GPI anchor biosynthetic process"/>
    <property type="evidence" value="ECO:0007669"/>
    <property type="project" value="UniProtKB-KW"/>
</dbReference>
<feature type="transmembrane region" description="Helical" evidence="7">
    <location>
        <begin position="261"/>
        <end position="278"/>
    </location>
</feature>
<feature type="transmembrane region" description="Helical" evidence="7">
    <location>
        <begin position="284"/>
        <end position="304"/>
    </location>
</feature>
<comment type="subcellular location">
    <subcellularLocation>
        <location evidence="1">Endomembrane system</location>
        <topology evidence="1">Multi-pass membrane protein</topology>
    </subcellularLocation>
    <subcellularLocation>
        <location evidence="7">Endoplasmic reticulum membrane</location>
        <topology evidence="7">Multi-pass membrane protein</topology>
    </subcellularLocation>
</comment>
<dbReference type="AlphaFoldDB" id="A0A9N8M1Q1"/>
<sequence>MRSRVAEAAALLLTLTLTATASVASQGDRSHEFQRCLSSCTTDNCGTEHIDDGVVHTTHALPLVLRATFWSCTDDCKYHCTHRITNDAYARVHQLKQHAWHRARYVLPTPADSEQQRLDERSPADRRAEAARIVAAELAQLAPVQKEMVQFYGKWVFIRFLGLQEPFSVLFSALNLREHLIAFYKLRRDVPDAYPLKLVYILHALVSVNAWTWSAVFHSRDKPLTERLDYFSAASVLLSGLFFTICRLFRLEPGSRAFSTLLRSFAAVFLVHCVYLSIGRFDYGYNILACLFVAAVHEMLWFAFSFRPALFSPANPLLERYHSNRAAYRASKPHTSNIASASVSGGGAANGNITPLMMATTSSSSPLPAPAASPAATYKGHSPS</sequence>
<comment type="caution">
    <text evidence="9">The sequence shown here is derived from an EMBL/GenBank/DDBJ whole genome shotgun (WGS) entry which is preliminary data.</text>
</comment>
<dbReference type="InterPro" id="IPR007217">
    <property type="entry name" value="Per1-like"/>
</dbReference>
<gene>
    <name evidence="9" type="ORF">JKILLFL_G5936</name>
</gene>
<keyword evidence="6 7" id="KW-0472">Membrane</keyword>
<feature type="signal peptide" evidence="7">
    <location>
        <begin position="1"/>
        <end position="21"/>
    </location>
</feature>
<proteinExistence type="inferred from homology"/>
<protein>
    <recommendedName>
        <fullName evidence="7">Post-GPI attachment to proteins factor 3</fullName>
    </recommendedName>
</protein>